<name>A0A0C9SEM5_AMBAM</name>
<sequence>MRPAYCLLALFAALTCVFGTERPQNCPRITDTSFNGKKTSMDRFCQDIDKENSDSESSSWKFITVLCPKKTACCARLGNNGEISYFNKTLPKSKAFCKKQG</sequence>
<evidence type="ECO:0000313" key="2">
    <source>
        <dbReference type="EMBL" id="JAG91648.1"/>
    </source>
</evidence>
<dbReference type="AlphaFoldDB" id="A0A0C9SEM5"/>
<proteinExistence type="evidence at transcript level"/>
<protein>
    <submittedName>
        <fullName evidence="2">Putative secreted protein</fullName>
    </submittedName>
</protein>
<feature type="chain" id="PRO_5002203458" evidence="1">
    <location>
        <begin position="20"/>
        <end position="101"/>
    </location>
</feature>
<dbReference type="EMBL" id="GBZX01001092">
    <property type="protein sequence ID" value="JAG91648.1"/>
    <property type="molecule type" value="mRNA"/>
</dbReference>
<feature type="signal peptide" evidence="1">
    <location>
        <begin position="1"/>
        <end position="19"/>
    </location>
</feature>
<evidence type="ECO:0000256" key="1">
    <source>
        <dbReference type="SAM" id="SignalP"/>
    </source>
</evidence>
<accession>A0A0C9SEM5</accession>
<keyword evidence="1" id="KW-0732">Signal</keyword>
<organism evidence="2">
    <name type="scientific">Amblyomma americanum</name>
    <name type="common">Lone star tick</name>
    <dbReference type="NCBI Taxonomy" id="6943"/>
    <lineage>
        <taxon>Eukaryota</taxon>
        <taxon>Metazoa</taxon>
        <taxon>Ecdysozoa</taxon>
        <taxon>Arthropoda</taxon>
        <taxon>Chelicerata</taxon>
        <taxon>Arachnida</taxon>
        <taxon>Acari</taxon>
        <taxon>Parasitiformes</taxon>
        <taxon>Ixodida</taxon>
        <taxon>Ixodoidea</taxon>
        <taxon>Ixodidae</taxon>
        <taxon>Amblyomminae</taxon>
        <taxon>Amblyomma</taxon>
    </lineage>
</organism>
<reference evidence="2" key="1">
    <citation type="journal article" date="2015" name="PLoS ONE">
        <title>An Insight into the Sialome of the Lone Star Tick, Amblyomma americanum, with a Glimpse on Its Time Dependent Gene Expression.</title>
        <authorList>
            <person name="Karim S."/>
            <person name="Ribeiro J.M."/>
        </authorList>
    </citation>
    <scope>NUCLEOTIDE SEQUENCE</scope>
    <source>
        <tissue evidence="2">Salivary gland</tissue>
    </source>
</reference>